<dbReference type="PANTHER" id="PTHR11946:SF109">
    <property type="entry name" value="VALINE--TRNA LIGASE"/>
    <property type="match status" value="1"/>
</dbReference>
<evidence type="ECO:0000313" key="13">
    <source>
        <dbReference type="Proteomes" id="UP000694846"/>
    </source>
</evidence>
<evidence type="ECO:0000256" key="9">
    <source>
        <dbReference type="ARBA" id="ARBA00047552"/>
    </source>
</evidence>
<dbReference type="PRINTS" id="PR00986">
    <property type="entry name" value="TRNASYNTHVAL"/>
</dbReference>
<dbReference type="Gene3D" id="3.40.50.620">
    <property type="entry name" value="HUPs"/>
    <property type="match status" value="2"/>
</dbReference>
<dbReference type="CDD" id="cd07962">
    <property type="entry name" value="Anticodon_Ia_Val"/>
    <property type="match status" value="1"/>
</dbReference>
<keyword evidence="6 10" id="KW-0648">Protein biosynthesis</keyword>
<dbReference type="AlphaFoldDB" id="A0A8B8GJ27"/>
<dbReference type="EC" id="6.1.1.9" evidence="2"/>
<keyword evidence="13" id="KW-1185">Reference proteome</keyword>
<dbReference type="InterPro" id="IPR013155">
    <property type="entry name" value="M/V/L/I-tRNA-synth_anticd-bd"/>
</dbReference>
<dbReference type="InterPro" id="IPR033705">
    <property type="entry name" value="Anticodon_Ia_Val"/>
</dbReference>
<dbReference type="InterPro" id="IPR002303">
    <property type="entry name" value="Valyl-tRNA_ligase"/>
</dbReference>
<reference evidence="14" key="1">
    <citation type="submission" date="2025-08" db="UniProtKB">
        <authorList>
            <consortium name="RefSeq"/>
        </authorList>
    </citation>
    <scope>IDENTIFICATION</scope>
    <source>
        <tissue evidence="14">Whole body</tissue>
    </source>
</reference>
<dbReference type="Gene3D" id="1.10.730.10">
    <property type="entry name" value="Isoleucyl-tRNA Synthetase, Domain 1"/>
    <property type="match status" value="1"/>
</dbReference>
<dbReference type="InterPro" id="IPR009080">
    <property type="entry name" value="tRNAsynth_Ia_anticodon-bd"/>
</dbReference>
<dbReference type="GO" id="GO:0002161">
    <property type="term" value="F:aminoacyl-tRNA deacylase activity"/>
    <property type="evidence" value="ECO:0007669"/>
    <property type="project" value="InterPro"/>
</dbReference>
<dbReference type="Pfam" id="PF08264">
    <property type="entry name" value="Anticodon_1"/>
    <property type="match status" value="1"/>
</dbReference>
<comment type="catalytic activity">
    <reaction evidence="9">
        <text>tRNA(Val) + L-valine + ATP = L-valyl-tRNA(Val) + AMP + diphosphate</text>
        <dbReference type="Rhea" id="RHEA:10704"/>
        <dbReference type="Rhea" id="RHEA-COMP:9672"/>
        <dbReference type="Rhea" id="RHEA-COMP:9708"/>
        <dbReference type="ChEBI" id="CHEBI:30616"/>
        <dbReference type="ChEBI" id="CHEBI:33019"/>
        <dbReference type="ChEBI" id="CHEBI:57762"/>
        <dbReference type="ChEBI" id="CHEBI:78442"/>
        <dbReference type="ChEBI" id="CHEBI:78537"/>
        <dbReference type="ChEBI" id="CHEBI:456215"/>
        <dbReference type="EC" id="6.1.1.9"/>
    </reaction>
</comment>
<dbReference type="GO" id="GO:0005524">
    <property type="term" value="F:ATP binding"/>
    <property type="evidence" value="ECO:0007669"/>
    <property type="project" value="UniProtKB-KW"/>
</dbReference>
<dbReference type="InterPro" id="IPR014729">
    <property type="entry name" value="Rossmann-like_a/b/a_fold"/>
</dbReference>
<dbReference type="GO" id="GO:0004832">
    <property type="term" value="F:valine-tRNA ligase activity"/>
    <property type="evidence" value="ECO:0007669"/>
    <property type="project" value="UniProtKB-EC"/>
</dbReference>
<dbReference type="SUPFAM" id="SSF50677">
    <property type="entry name" value="ValRS/IleRS/LeuRS editing domain"/>
    <property type="match status" value="1"/>
</dbReference>
<keyword evidence="5 10" id="KW-0067">ATP-binding</keyword>
<dbReference type="SUPFAM" id="SSF47323">
    <property type="entry name" value="Anticodon-binding domain of a subclass of class I aminoacyl-tRNA synthetases"/>
    <property type="match status" value="1"/>
</dbReference>
<protein>
    <recommendedName>
        <fullName evidence="2">valine--tRNA ligase</fullName>
        <ecNumber evidence="2">6.1.1.9</ecNumber>
    </recommendedName>
    <alternativeName>
        <fullName evidence="8">Valyl-tRNA synthetase</fullName>
    </alternativeName>
</protein>
<dbReference type="Pfam" id="PF00133">
    <property type="entry name" value="tRNA-synt_1"/>
    <property type="match status" value="1"/>
</dbReference>
<comment type="similarity">
    <text evidence="1 10">Belongs to the class-I aminoacyl-tRNA synthetase family.</text>
</comment>
<accession>A0A8B8GJ27</accession>
<evidence type="ECO:0000313" key="14">
    <source>
        <dbReference type="RefSeq" id="XP_025422502.1"/>
    </source>
</evidence>
<gene>
    <name evidence="14" type="primary">LOC112692147</name>
</gene>
<proteinExistence type="inferred from homology"/>
<evidence type="ECO:0000259" key="12">
    <source>
        <dbReference type="Pfam" id="PF08264"/>
    </source>
</evidence>
<evidence type="ECO:0000256" key="1">
    <source>
        <dbReference type="ARBA" id="ARBA00005594"/>
    </source>
</evidence>
<evidence type="ECO:0000256" key="7">
    <source>
        <dbReference type="ARBA" id="ARBA00023146"/>
    </source>
</evidence>
<dbReference type="InterPro" id="IPR009008">
    <property type="entry name" value="Val/Leu/Ile-tRNA-synth_edit"/>
</dbReference>
<dbReference type="GO" id="GO:0005829">
    <property type="term" value="C:cytosol"/>
    <property type="evidence" value="ECO:0007669"/>
    <property type="project" value="TreeGrafter"/>
</dbReference>
<evidence type="ECO:0000256" key="4">
    <source>
        <dbReference type="ARBA" id="ARBA00022741"/>
    </source>
</evidence>
<evidence type="ECO:0000256" key="10">
    <source>
        <dbReference type="RuleBase" id="RU363035"/>
    </source>
</evidence>
<dbReference type="GO" id="GO:0006438">
    <property type="term" value="P:valyl-tRNA aminoacylation"/>
    <property type="evidence" value="ECO:0007669"/>
    <property type="project" value="InterPro"/>
</dbReference>
<sequence>MKIVYTSFLSQNIVKNNNMKIILLNCRQFKKIKRIGCYCYSIDFKHGKNQVLPMKYDPKIVENSKTMTYHVDNRIRDNSKTFSLILPPPNITGSLHLGHALTATIQDIIARWFRMKGMDVVWVPGTDHAGIATQVVVEKKLYAEQNVSRHQIGREAFNKEVIKWKENKMSTIRNQLKNLGVTLDWDREIFTMDKKQNRAVSEAIIRLFEDKLLYRKYALVNWCCTLQSTVSDIEIDHKEISGKTYITIPGNNIPAEFGILTDIAYKFHDSGLCVNEKKNLLPYNNNVFYHSIDQEIIVSTTRPETMLGDVAIAVNPDDVRYKGLDGVKLWHPFRKCTIPIIYDNSVDKYFGTGAVKLTPAHDVFDYELAIKHNLPIINVIDESGNISCKDEEFNGLPRYQARTAIAQKLKELNLLRNRKEHTMSIPICSRTGDVIEHLPKLQWFINCKEMAKKASESLESGELTIEPNHYHNQWHLWHKNSKDWCVSRQLWWGHRLPLYNSKYGWVSAHNENEAIRKIGAKMKLSEEEMATLDIQQEEDVLDTWFSSALLPFSSFGWPDKTEDFKRYYPLSVMETGHDILTFWVSKMVMLGTYLTGSLPFKNVILHGMIRDSRGKKMSKSLGNVVDPEDVINGISLEDLQNKIKASARSGTISYGELSKALIEQKKLFPDGIKECGTDSLRLTLVSQNIKNQVIHFNVNECYRNRMFCNKVWQATRFVLMWAVEKNVHNYTFPTPINSTQLWILSRLGDCVKKCNDSFQNYDIYISTMEVKRFFYNEFCDVFVEICKPIFQYGSDDEVKATCNVLLYVLDTSLRLMNPIMPFLTETLYCALPGKNKTSINHIKFPDSIEYMKWRNEQLDADMEIVRDIITAIRRIRSINNFNKDQSEIILCSKLQKKLQNYENIIQILSGSTSLCFLEENYNSNLQSITDIVGNHTEIHLLLKGGSLEYKKYYTHLNMRRQRLEKQVMKMEKSINKGAPTNDNLNETLDDKMHSLIEEIKRITMYMKTIKDKELVTD</sequence>
<dbReference type="NCBIfam" id="TIGR00422">
    <property type="entry name" value="valS"/>
    <property type="match status" value="1"/>
</dbReference>
<organism evidence="13 14">
    <name type="scientific">Sipha flava</name>
    <name type="common">yellow sugarcane aphid</name>
    <dbReference type="NCBI Taxonomy" id="143950"/>
    <lineage>
        <taxon>Eukaryota</taxon>
        <taxon>Metazoa</taxon>
        <taxon>Ecdysozoa</taxon>
        <taxon>Arthropoda</taxon>
        <taxon>Hexapoda</taxon>
        <taxon>Insecta</taxon>
        <taxon>Pterygota</taxon>
        <taxon>Neoptera</taxon>
        <taxon>Paraneoptera</taxon>
        <taxon>Hemiptera</taxon>
        <taxon>Sternorrhyncha</taxon>
        <taxon>Aphidomorpha</taxon>
        <taxon>Aphidoidea</taxon>
        <taxon>Aphididae</taxon>
        <taxon>Sipha</taxon>
    </lineage>
</organism>
<dbReference type="SUPFAM" id="SSF52374">
    <property type="entry name" value="Nucleotidylyl transferase"/>
    <property type="match status" value="1"/>
</dbReference>
<dbReference type="FunFam" id="3.40.50.620:FF:000020">
    <property type="entry name" value="Valine--tRNA ligase, mitochondrial"/>
    <property type="match status" value="1"/>
</dbReference>
<keyword evidence="4 10" id="KW-0547">Nucleotide-binding</keyword>
<dbReference type="FunFam" id="3.40.50.620:FF:000457">
    <property type="entry name" value="Predicted protein"/>
    <property type="match status" value="1"/>
</dbReference>
<dbReference type="OrthoDB" id="629407at2759"/>
<dbReference type="Proteomes" id="UP000694846">
    <property type="component" value="Unplaced"/>
</dbReference>
<evidence type="ECO:0000256" key="5">
    <source>
        <dbReference type="ARBA" id="ARBA00022840"/>
    </source>
</evidence>
<evidence type="ECO:0000256" key="8">
    <source>
        <dbReference type="ARBA" id="ARBA00029936"/>
    </source>
</evidence>
<dbReference type="InterPro" id="IPR001412">
    <property type="entry name" value="aa-tRNA-synth_I_CS"/>
</dbReference>
<keyword evidence="7 10" id="KW-0030">Aminoacyl-tRNA synthetase</keyword>
<dbReference type="GeneID" id="112692147"/>
<feature type="domain" description="Methionyl/Valyl/Leucyl/Isoleucyl-tRNA synthetase anticodon-binding" evidence="12">
    <location>
        <begin position="742"/>
        <end position="887"/>
    </location>
</feature>
<dbReference type="PANTHER" id="PTHR11946">
    <property type="entry name" value="VALYL-TRNA SYNTHETASES"/>
    <property type="match status" value="1"/>
</dbReference>
<evidence type="ECO:0000256" key="3">
    <source>
        <dbReference type="ARBA" id="ARBA00022598"/>
    </source>
</evidence>
<dbReference type="PROSITE" id="PS00178">
    <property type="entry name" value="AA_TRNA_LIGASE_I"/>
    <property type="match status" value="1"/>
</dbReference>
<evidence type="ECO:0000256" key="2">
    <source>
        <dbReference type="ARBA" id="ARBA00013169"/>
    </source>
</evidence>
<keyword evidence="3 10" id="KW-0436">Ligase</keyword>
<dbReference type="NCBIfam" id="NF004349">
    <property type="entry name" value="PRK05729.1"/>
    <property type="match status" value="1"/>
</dbReference>
<evidence type="ECO:0000256" key="6">
    <source>
        <dbReference type="ARBA" id="ARBA00022917"/>
    </source>
</evidence>
<name>A0A8B8GJ27_9HEMI</name>
<evidence type="ECO:0000259" key="11">
    <source>
        <dbReference type="Pfam" id="PF00133"/>
    </source>
</evidence>
<dbReference type="RefSeq" id="XP_025422502.1">
    <property type="nucleotide sequence ID" value="XM_025566717.1"/>
</dbReference>
<dbReference type="InterPro" id="IPR002300">
    <property type="entry name" value="aa-tRNA-synth_Ia"/>
</dbReference>
<feature type="domain" description="Aminoacyl-tRNA synthetase class Ia" evidence="11">
    <location>
        <begin position="67"/>
        <end position="689"/>
    </location>
</feature>
<dbReference type="CDD" id="cd00817">
    <property type="entry name" value="ValRS_core"/>
    <property type="match status" value="1"/>
</dbReference>